<dbReference type="Pfam" id="PF07690">
    <property type="entry name" value="MFS_1"/>
    <property type="match status" value="1"/>
</dbReference>
<feature type="domain" description="Major facilitator superfamily (MFS) profile" evidence="10">
    <location>
        <begin position="7"/>
        <end position="393"/>
    </location>
</feature>
<feature type="transmembrane region" description="Helical" evidence="8">
    <location>
        <begin position="342"/>
        <end position="362"/>
    </location>
</feature>
<evidence type="ECO:0000256" key="9">
    <source>
        <dbReference type="SAM" id="MobiDB-lite"/>
    </source>
</evidence>
<name>A0ABS8UGL9_9GAMM</name>
<comment type="caution">
    <text evidence="8">Lacks conserved residue(s) required for the propagation of feature annotation.</text>
</comment>
<comment type="subcellular location">
    <subcellularLocation>
        <location evidence="8">Cell inner membrane</location>
        <topology evidence="8">Multi-pass membrane protein</topology>
    </subcellularLocation>
    <subcellularLocation>
        <location evidence="1">Cell membrane</location>
        <topology evidence="1">Multi-pass membrane protein</topology>
    </subcellularLocation>
</comment>
<keyword evidence="8" id="KW-0997">Cell inner membrane</keyword>
<evidence type="ECO:0000256" key="8">
    <source>
        <dbReference type="RuleBase" id="RU365088"/>
    </source>
</evidence>
<reference evidence="11" key="2">
    <citation type="journal article" date="2022" name="Syst. Appl. Microbiol.">
        <title>Physiological and genomic characterisation of Luteimonas fraxinea sp. nov., a bacterial species associated with trees tolerant to ash dieback.</title>
        <authorList>
            <person name="Ulrich K."/>
            <person name="Becker R."/>
            <person name="Behrendt U."/>
            <person name="Kube M."/>
            <person name="Schneck V."/>
            <person name="Ulrich A."/>
        </authorList>
    </citation>
    <scope>NUCLEOTIDE SEQUENCE</scope>
    <source>
        <strain evidence="11">A1P009</strain>
    </source>
</reference>
<sequence length="411" mass="44246">MPSIRALALLLAGLAMFGPFSIDTIFPAFPAMGSDLDADPAAMQQTIAVYLIAYALMSIVHGPLSDAIGRRAVILGGLAIFVVASVGCALSTDLTTLLSFRALQGLSAGVGLIVGRAVIRDVLQGDDAQRLMSQVMMIFSIAPAIAPIIGGWLLGWGRWPLIFWFLVAFSLVLLVVVWLWLPETHPREHRISLAPKRLLRDYMSIVANSRFQRIAAAGAFNFSALFLYIASTPVFVVDVLGLNERQFGWFFVPMISGMMIGSWVSGRAAGRITGTRLANIGFACSGVAVALNVAYNLLVDQPAIPWAVMPAMLNSFGIALTFPILTLAILDMYPRQRGSASSLQAFTGLVLNAAVAGLLSPLVSHKPLLLAVTSAAFMLVGWMFWRWELSRGTRPPGCPRDPASLEPTDQM</sequence>
<evidence type="ECO:0000256" key="1">
    <source>
        <dbReference type="ARBA" id="ARBA00004651"/>
    </source>
</evidence>
<comment type="caution">
    <text evidence="11">The sequence shown here is derived from an EMBL/GenBank/DDBJ whole genome shotgun (WGS) entry which is preliminary data.</text>
</comment>
<evidence type="ECO:0000256" key="5">
    <source>
        <dbReference type="ARBA" id="ARBA00022692"/>
    </source>
</evidence>
<keyword evidence="12" id="KW-1185">Reference proteome</keyword>
<feature type="transmembrane region" description="Helical" evidence="8">
    <location>
        <begin position="72"/>
        <end position="92"/>
    </location>
</feature>
<evidence type="ECO:0000256" key="4">
    <source>
        <dbReference type="ARBA" id="ARBA00022475"/>
    </source>
</evidence>
<dbReference type="Gene3D" id="1.20.1720.10">
    <property type="entry name" value="Multidrug resistance protein D"/>
    <property type="match status" value="1"/>
</dbReference>
<dbReference type="InterPro" id="IPR011701">
    <property type="entry name" value="MFS"/>
</dbReference>
<accession>A0ABS8UGL9</accession>
<feature type="transmembrane region" description="Helical" evidence="8">
    <location>
        <begin position="304"/>
        <end position="330"/>
    </location>
</feature>
<feature type="transmembrane region" description="Helical" evidence="8">
    <location>
        <begin position="368"/>
        <end position="385"/>
    </location>
</feature>
<dbReference type="SUPFAM" id="SSF103473">
    <property type="entry name" value="MFS general substrate transporter"/>
    <property type="match status" value="1"/>
</dbReference>
<dbReference type="InterPro" id="IPR036259">
    <property type="entry name" value="MFS_trans_sf"/>
</dbReference>
<keyword evidence="4" id="KW-1003">Cell membrane</keyword>
<gene>
    <name evidence="11" type="ORF">LTT95_15840</name>
</gene>
<organism evidence="11 12">
    <name type="scientific">Luteimonas fraxinea</name>
    <dbReference type="NCBI Taxonomy" id="2901869"/>
    <lineage>
        <taxon>Bacteria</taxon>
        <taxon>Pseudomonadati</taxon>
        <taxon>Pseudomonadota</taxon>
        <taxon>Gammaproteobacteria</taxon>
        <taxon>Lysobacterales</taxon>
        <taxon>Lysobacteraceae</taxon>
        <taxon>Luteimonas</taxon>
    </lineage>
</organism>
<keyword evidence="3 8" id="KW-0813">Transport</keyword>
<feature type="region of interest" description="Disordered" evidence="9">
    <location>
        <begin position="392"/>
        <end position="411"/>
    </location>
</feature>
<dbReference type="EMBL" id="JAJQKU010000006">
    <property type="protein sequence ID" value="MCD9098409.1"/>
    <property type="molecule type" value="Genomic_DNA"/>
</dbReference>
<reference evidence="11" key="1">
    <citation type="submission" date="2021-12" db="EMBL/GenBank/DDBJ databases">
        <authorList>
            <person name="Ulrich A."/>
        </authorList>
    </citation>
    <scope>NUCLEOTIDE SEQUENCE</scope>
    <source>
        <strain evidence="11">A1P009</strain>
    </source>
</reference>
<protein>
    <recommendedName>
        <fullName evidence="8">Bcr/CflA family efflux transporter</fullName>
    </recommendedName>
</protein>
<evidence type="ECO:0000256" key="3">
    <source>
        <dbReference type="ARBA" id="ARBA00022448"/>
    </source>
</evidence>
<evidence type="ECO:0000256" key="7">
    <source>
        <dbReference type="ARBA" id="ARBA00023136"/>
    </source>
</evidence>
<dbReference type="InterPro" id="IPR004812">
    <property type="entry name" value="Efflux_drug-R_Bcr/CmlA"/>
</dbReference>
<feature type="transmembrane region" description="Helical" evidence="8">
    <location>
        <begin position="131"/>
        <end position="155"/>
    </location>
</feature>
<feature type="transmembrane region" description="Helical" evidence="8">
    <location>
        <begin position="214"/>
        <end position="235"/>
    </location>
</feature>
<dbReference type="PANTHER" id="PTHR43124:SF3">
    <property type="entry name" value="CHLORAMPHENICOL EFFLUX PUMP RV0191"/>
    <property type="match status" value="1"/>
</dbReference>
<comment type="similarity">
    <text evidence="2 8">Belongs to the major facilitator superfamily. Bcr/CmlA family.</text>
</comment>
<dbReference type="RefSeq" id="WP_232137861.1">
    <property type="nucleotide sequence ID" value="NZ_CP089507.1"/>
</dbReference>
<keyword evidence="5 8" id="KW-0812">Transmembrane</keyword>
<dbReference type="PROSITE" id="PS50850">
    <property type="entry name" value="MFS"/>
    <property type="match status" value="1"/>
</dbReference>
<dbReference type="CDD" id="cd17320">
    <property type="entry name" value="MFS_MdfA_MDR_like"/>
    <property type="match status" value="1"/>
</dbReference>
<feature type="transmembrane region" description="Helical" evidence="8">
    <location>
        <begin position="98"/>
        <end position="119"/>
    </location>
</feature>
<feature type="transmembrane region" description="Helical" evidence="8">
    <location>
        <begin position="43"/>
        <end position="60"/>
    </location>
</feature>
<proteinExistence type="inferred from homology"/>
<feature type="transmembrane region" description="Helical" evidence="8">
    <location>
        <begin position="247"/>
        <end position="265"/>
    </location>
</feature>
<dbReference type="PANTHER" id="PTHR43124">
    <property type="entry name" value="PURINE EFFLUX PUMP PBUE"/>
    <property type="match status" value="1"/>
</dbReference>
<evidence type="ECO:0000313" key="11">
    <source>
        <dbReference type="EMBL" id="MCD9098409.1"/>
    </source>
</evidence>
<keyword evidence="6 8" id="KW-1133">Transmembrane helix</keyword>
<dbReference type="Proteomes" id="UP001430360">
    <property type="component" value="Unassembled WGS sequence"/>
</dbReference>
<dbReference type="NCBIfam" id="TIGR00710">
    <property type="entry name" value="efflux_Bcr_CflA"/>
    <property type="match status" value="1"/>
</dbReference>
<feature type="transmembrane region" description="Helical" evidence="8">
    <location>
        <begin position="161"/>
        <end position="181"/>
    </location>
</feature>
<feature type="transmembrane region" description="Helical" evidence="8">
    <location>
        <begin position="277"/>
        <end position="298"/>
    </location>
</feature>
<evidence type="ECO:0000259" key="10">
    <source>
        <dbReference type="PROSITE" id="PS50850"/>
    </source>
</evidence>
<dbReference type="InterPro" id="IPR050189">
    <property type="entry name" value="MFS_Efflux_Transporters"/>
</dbReference>
<evidence type="ECO:0000313" key="12">
    <source>
        <dbReference type="Proteomes" id="UP001430360"/>
    </source>
</evidence>
<evidence type="ECO:0000256" key="2">
    <source>
        <dbReference type="ARBA" id="ARBA00006236"/>
    </source>
</evidence>
<keyword evidence="7 8" id="KW-0472">Membrane</keyword>
<dbReference type="InterPro" id="IPR020846">
    <property type="entry name" value="MFS_dom"/>
</dbReference>
<evidence type="ECO:0000256" key="6">
    <source>
        <dbReference type="ARBA" id="ARBA00022989"/>
    </source>
</evidence>